<evidence type="ECO:0000313" key="2">
    <source>
        <dbReference type="Proteomes" id="UP000017429"/>
    </source>
</evidence>
<dbReference type="InterPro" id="IPR007462">
    <property type="entry name" value="COV1-like"/>
</dbReference>
<dbReference type="KEGG" id="msch:N508_000336"/>
<reference evidence="1" key="2">
    <citation type="submission" date="2022-05" db="EMBL/GenBank/DDBJ databases">
        <authorList>
            <person name="Proctor A.L."/>
            <person name="Phillips G.J."/>
            <person name="Wannemuehler M.J."/>
        </authorList>
    </citation>
    <scope>NUCLEOTIDE SEQUENCE</scope>
    <source>
        <strain evidence="1">ASF457</strain>
    </source>
</reference>
<accession>V2PY80</accession>
<dbReference type="Proteomes" id="UP000017429">
    <property type="component" value="Chromosome"/>
</dbReference>
<keyword evidence="2" id="KW-1185">Reference proteome</keyword>
<reference evidence="1" key="3">
    <citation type="submission" date="2022-06" db="EMBL/GenBank/DDBJ databases">
        <title>Resources to Facilitate Use of the Altered Schaedler Flora (ASF) Mouse Model to Study Microbiome Function.</title>
        <authorList>
            <person name="Proctor A."/>
            <person name="Parvinroo S."/>
            <person name="Richie T."/>
            <person name="Jia X."/>
            <person name="Lee S.T.M."/>
            <person name="Karp P.D."/>
            <person name="Paley S."/>
            <person name="Kostic A.D."/>
            <person name="Pierre J.F."/>
            <person name="Wannemuehler M.J."/>
            <person name="Phillips G.J."/>
        </authorList>
    </citation>
    <scope>NUCLEOTIDE SEQUENCE</scope>
    <source>
        <strain evidence="1">ASF457</strain>
    </source>
</reference>
<dbReference type="RefSeq" id="WP_023276347.1">
    <property type="nucleotide sequence ID" value="NZ_CP097562.1"/>
</dbReference>
<organism evidence="1 2">
    <name type="scientific">Mucispirillum schaedleri ASF457</name>
    <dbReference type="NCBI Taxonomy" id="1379858"/>
    <lineage>
        <taxon>Bacteria</taxon>
        <taxon>Pseudomonadati</taxon>
        <taxon>Deferribacterota</taxon>
        <taxon>Deferribacteres</taxon>
        <taxon>Deferribacterales</taxon>
        <taxon>Mucispirillaceae</taxon>
        <taxon>Mucispirillum</taxon>
    </lineage>
</organism>
<dbReference type="OrthoDB" id="9780267at2"/>
<dbReference type="PANTHER" id="PTHR31876">
    <property type="entry name" value="COV-LIKE PROTEIN 1"/>
    <property type="match status" value="1"/>
</dbReference>
<dbReference type="Pfam" id="PF04367">
    <property type="entry name" value="DUF502"/>
    <property type="match status" value="1"/>
</dbReference>
<evidence type="ECO:0000313" key="1">
    <source>
        <dbReference type="EMBL" id="USF23279.1"/>
    </source>
</evidence>
<sequence>MNITQKIKQIFIAGILALLPIVVTVYLLYFLYNIVVSKASPIVKKIAYKYNYDFSEYIFQIGTFMLIILIIFIIGIFTRMYLGKLFIKMLDNIMTHIPIARSIYNATKQVIDSFGNTSGSSFSKVVLVEFPRRDMWMIAFLVRDSLPFMQKVSTKEESVNIFVPTAPNPTSGFVAIVPKKDIREIDISVEEGIKFVLSVGIINLDKNSDIKDLVKDDK</sequence>
<gene>
    <name evidence="1" type="ORF">N508_000336</name>
</gene>
<dbReference type="eggNOG" id="COG2928">
    <property type="taxonomic scope" value="Bacteria"/>
</dbReference>
<reference evidence="1" key="1">
    <citation type="journal article" date="2014" name="Genome Announc.">
        <title>Draft genome sequences of the altered schaedler flora, a defined bacterial community from gnotobiotic mice.</title>
        <authorList>
            <person name="Wannemuehler M.J."/>
            <person name="Overstreet A.M."/>
            <person name="Ward D.V."/>
            <person name="Phillips G.J."/>
        </authorList>
    </citation>
    <scope>NUCLEOTIDE SEQUENCE</scope>
    <source>
        <strain evidence="1">ASF457</strain>
    </source>
</reference>
<dbReference type="EMBL" id="CP097562">
    <property type="protein sequence ID" value="USF23279.1"/>
    <property type="molecule type" value="Genomic_DNA"/>
</dbReference>
<name>V2PY80_9BACT</name>
<protein>
    <submittedName>
        <fullName evidence="1">Uncharacterized protein</fullName>
    </submittedName>
</protein>
<dbReference type="PANTHER" id="PTHR31876:SF26">
    <property type="entry name" value="PROTEIN LIKE COV 2"/>
    <property type="match status" value="1"/>
</dbReference>
<dbReference type="AlphaFoldDB" id="V2PY80"/>
<proteinExistence type="predicted"/>